<gene>
    <name evidence="7" type="ORF">GCM10023168_21270</name>
</gene>
<evidence type="ECO:0000256" key="1">
    <source>
        <dbReference type="ARBA" id="ARBA00022723"/>
    </source>
</evidence>
<keyword evidence="1" id="KW-0479">Metal-binding</keyword>
<dbReference type="RefSeq" id="WP_345205574.1">
    <property type="nucleotide sequence ID" value="NZ_BAABGM010000013.1"/>
</dbReference>
<evidence type="ECO:0000313" key="8">
    <source>
        <dbReference type="Proteomes" id="UP001500945"/>
    </source>
</evidence>
<dbReference type="PANTHER" id="PTHR33823">
    <property type="entry name" value="RNA POLYMERASE-BINDING TRANSCRIPTION FACTOR DKSA-RELATED"/>
    <property type="match status" value="1"/>
</dbReference>
<dbReference type="SUPFAM" id="SSF109635">
    <property type="entry name" value="DnaK suppressor protein DksA, alpha-hairpin domain"/>
    <property type="match status" value="1"/>
</dbReference>
<evidence type="ECO:0000256" key="2">
    <source>
        <dbReference type="ARBA" id="ARBA00022771"/>
    </source>
</evidence>
<feature type="domain" description="Zinc finger DksA/TraR C4-type" evidence="6">
    <location>
        <begin position="117"/>
        <end position="152"/>
    </location>
</feature>
<evidence type="ECO:0000259" key="6">
    <source>
        <dbReference type="Pfam" id="PF01258"/>
    </source>
</evidence>
<dbReference type="Pfam" id="PF01258">
    <property type="entry name" value="zf-dskA_traR"/>
    <property type="match status" value="1"/>
</dbReference>
<keyword evidence="8" id="KW-1185">Reference proteome</keyword>
<evidence type="ECO:0000313" key="7">
    <source>
        <dbReference type="EMBL" id="GAA4406429.1"/>
    </source>
</evidence>
<dbReference type="InterPro" id="IPR037187">
    <property type="entry name" value="DnaK_N"/>
</dbReference>
<evidence type="ECO:0000256" key="3">
    <source>
        <dbReference type="ARBA" id="ARBA00022833"/>
    </source>
</evidence>
<feature type="zinc finger region" description="dksA C4-type" evidence="4">
    <location>
        <begin position="122"/>
        <end position="146"/>
    </location>
</feature>
<keyword evidence="3" id="KW-0862">Zinc</keyword>
<dbReference type="PROSITE" id="PS51128">
    <property type="entry name" value="ZF_DKSA_2"/>
    <property type="match status" value="1"/>
</dbReference>
<dbReference type="Gene3D" id="1.20.120.910">
    <property type="entry name" value="DksA, coiled-coil domain"/>
    <property type="match status" value="1"/>
</dbReference>
<proteinExistence type="predicted"/>
<feature type="region of interest" description="Disordered" evidence="5">
    <location>
        <begin position="1"/>
        <end position="28"/>
    </location>
</feature>
<dbReference type="InterPro" id="IPR020458">
    <property type="entry name" value="Znf_DskA_TraR_CS"/>
</dbReference>
<comment type="caution">
    <text evidence="7">The sequence shown here is derived from an EMBL/GenBank/DDBJ whole genome shotgun (WGS) entry which is preliminary data.</text>
</comment>
<feature type="region of interest" description="Disordered" evidence="5">
    <location>
        <begin position="69"/>
        <end position="92"/>
    </location>
</feature>
<reference evidence="8" key="1">
    <citation type="journal article" date="2019" name="Int. J. Syst. Evol. Microbiol.">
        <title>The Global Catalogue of Microorganisms (GCM) 10K type strain sequencing project: providing services to taxonomists for standard genome sequencing and annotation.</title>
        <authorList>
            <consortium name="The Broad Institute Genomics Platform"/>
            <consortium name="The Broad Institute Genome Sequencing Center for Infectious Disease"/>
            <person name="Wu L."/>
            <person name="Ma J."/>
        </authorList>
    </citation>
    <scope>NUCLEOTIDE SEQUENCE [LARGE SCALE GENOMIC DNA]</scope>
    <source>
        <strain evidence="8">JCM 17809</strain>
    </source>
</reference>
<evidence type="ECO:0000256" key="4">
    <source>
        <dbReference type="PROSITE-ProRule" id="PRU00510"/>
    </source>
</evidence>
<keyword evidence="2" id="KW-0863">Zinc-finger</keyword>
<dbReference type="Proteomes" id="UP001500945">
    <property type="component" value="Unassembled WGS sequence"/>
</dbReference>
<organism evidence="7 8">
    <name type="scientific">Fodinibacter luteus</name>
    <dbReference type="NCBI Taxonomy" id="552064"/>
    <lineage>
        <taxon>Bacteria</taxon>
        <taxon>Bacillati</taxon>
        <taxon>Actinomycetota</taxon>
        <taxon>Actinomycetes</taxon>
        <taxon>Micrococcales</taxon>
        <taxon>Intrasporangiaceae</taxon>
        <taxon>Fodinibacter (ex Wang et al. 2009)</taxon>
    </lineage>
</organism>
<evidence type="ECO:0000256" key="5">
    <source>
        <dbReference type="SAM" id="MobiDB-lite"/>
    </source>
</evidence>
<dbReference type="InterPro" id="IPR000962">
    <property type="entry name" value="Znf_DskA_TraR"/>
</dbReference>
<dbReference type="SUPFAM" id="SSF57716">
    <property type="entry name" value="Glucocorticoid receptor-like (DNA-binding domain)"/>
    <property type="match status" value="1"/>
</dbReference>
<accession>A0ABP8KGX0</accession>
<dbReference type="PROSITE" id="PS01102">
    <property type="entry name" value="ZF_DKSA_1"/>
    <property type="match status" value="1"/>
</dbReference>
<name>A0ABP8KGX0_9MICO</name>
<dbReference type="EMBL" id="BAABGM010000013">
    <property type="protein sequence ID" value="GAA4406429.1"/>
    <property type="molecule type" value="Genomic_DNA"/>
</dbReference>
<dbReference type="PANTHER" id="PTHR33823:SF2">
    <property type="entry name" value="RNA POLYMERASE-BINDING TRANSCRIPTION FACTOR DKSA"/>
    <property type="match status" value="1"/>
</dbReference>
<protein>
    <recommendedName>
        <fullName evidence="6">Zinc finger DksA/TraR C4-type domain-containing protein</fullName>
    </recommendedName>
</protein>
<sequence>MTDAAPSAPASARRTTAPRKAAKQVLAVRDDESPWTAKELREVRAELEHDIAQLRTELRDAESDLVDLMRDSGDGAGDDQADAGAKTYEREQEISLANNAREMLLQTEHALERLDDGSYGICESCGNPIGKLRLQAAPRATLCMPCKMKQERR</sequence>
<feature type="compositionally biased region" description="Low complexity" evidence="5">
    <location>
        <begin position="1"/>
        <end position="15"/>
    </location>
</feature>